<comment type="caution">
    <text evidence="1">The sequence shown here is derived from an EMBL/GenBank/DDBJ whole genome shotgun (WGS) entry which is preliminary data.</text>
</comment>
<dbReference type="AlphaFoldDB" id="A0A523UY89"/>
<evidence type="ECO:0000313" key="2">
    <source>
        <dbReference type="Proteomes" id="UP000315525"/>
    </source>
</evidence>
<evidence type="ECO:0000313" key="1">
    <source>
        <dbReference type="EMBL" id="TET47496.1"/>
    </source>
</evidence>
<dbReference type="EMBL" id="SOJN01000019">
    <property type="protein sequence ID" value="TET47496.1"/>
    <property type="molecule type" value="Genomic_DNA"/>
</dbReference>
<accession>A0A523UY89</accession>
<protein>
    <submittedName>
        <fullName evidence="1">Uncharacterized protein</fullName>
    </submittedName>
</protein>
<name>A0A523UY89_UNCT6</name>
<sequence>MAIKDLVIRTHSDSKIQVDPTEIKGGGGPGYPRLFVPVRLDLNRIPRPQETPQNYVVLSLQCGLLLLEDNLKIADASPGFIPYKVNLPHAYVTPVIQFPLDLYRIKKIEESRKDDLKIRLDVQLIVGIYESFILQVEGGVRTEDALSDFTSTSVQLDLEVPQSHWVREVLPSLGYGEITLIELPTPKQIIAEELSGSISALAQAQECLSMGNYDEAVACCRRAVEPIKGKIAELKKSIESDTEYKWVKGIAGATHDWLDKLYKVTRDITSKPHHVPSVGHFSRHDAEAVMLVTTGLIAYVARLTSEHET</sequence>
<proteinExistence type="predicted"/>
<dbReference type="Proteomes" id="UP000315525">
    <property type="component" value="Unassembled WGS sequence"/>
</dbReference>
<gene>
    <name evidence="1" type="ORF">E3J62_01310</name>
</gene>
<reference evidence="1 2" key="1">
    <citation type="submission" date="2019-03" db="EMBL/GenBank/DDBJ databases">
        <title>Metabolic potential of uncultured bacteria and archaea associated with petroleum seepage in deep-sea sediments.</title>
        <authorList>
            <person name="Dong X."/>
            <person name="Hubert C."/>
        </authorList>
    </citation>
    <scope>NUCLEOTIDE SEQUENCE [LARGE SCALE GENOMIC DNA]</scope>
    <source>
        <strain evidence="1">E44_bin18</strain>
    </source>
</reference>
<organism evidence="1 2">
    <name type="scientific">candidate division TA06 bacterium</name>
    <dbReference type="NCBI Taxonomy" id="2250710"/>
    <lineage>
        <taxon>Bacteria</taxon>
        <taxon>Bacteria division TA06</taxon>
    </lineage>
</organism>